<accession>A0A2H0FFC8</accession>
<evidence type="ECO:0008006" key="3">
    <source>
        <dbReference type="Google" id="ProtNLM"/>
    </source>
</evidence>
<protein>
    <recommendedName>
        <fullName evidence="3">Dihydroorotase</fullName>
    </recommendedName>
</protein>
<organism evidence="1 2">
    <name type="scientific">Candidatus Nealsonbacteria bacterium CG18_big_fil_WC_8_21_14_2_50_37_10</name>
    <dbReference type="NCBI Taxonomy" id="1974717"/>
    <lineage>
        <taxon>Bacteria</taxon>
        <taxon>Candidatus Nealsoniibacteriota</taxon>
    </lineage>
</organism>
<dbReference type="InterPro" id="IPR032466">
    <property type="entry name" value="Metal_Hydrolase"/>
</dbReference>
<gene>
    <name evidence="1" type="ORF">COW72_02765</name>
</gene>
<dbReference type="Gene3D" id="3.20.20.140">
    <property type="entry name" value="Metal-dependent hydrolases"/>
    <property type="match status" value="1"/>
</dbReference>
<dbReference type="SUPFAM" id="SSF51556">
    <property type="entry name" value="Metallo-dependent hydrolases"/>
    <property type="match status" value="1"/>
</dbReference>
<name>A0A2H0FFC8_9BACT</name>
<evidence type="ECO:0000313" key="2">
    <source>
        <dbReference type="Proteomes" id="UP000230778"/>
    </source>
</evidence>
<dbReference type="EMBL" id="PCUC01000145">
    <property type="protein sequence ID" value="PIQ05404.1"/>
    <property type="molecule type" value="Genomic_DNA"/>
</dbReference>
<evidence type="ECO:0000313" key="1">
    <source>
        <dbReference type="EMBL" id="PIQ05404.1"/>
    </source>
</evidence>
<dbReference type="Proteomes" id="UP000230778">
    <property type="component" value="Unassembled WGS sequence"/>
</dbReference>
<comment type="caution">
    <text evidence="1">The sequence shown here is derived from an EMBL/GenBank/DDBJ whole genome shotgun (WGS) entry which is preliminary data.</text>
</comment>
<feature type="non-terminal residue" evidence="1">
    <location>
        <position position="1"/>
    </location>
</feature>
<proteinExistence type="predicted"/>
<dbReference type="AlphaFoldDB" id="A0A2H0FFC8"/>
<sequence>NPPLAEKKDVLAIKEGLEDGTIDAIASDYAPLPRKTGIAGFKSFIPLSYGLVLEGVLSETALKEKLFINPKKLIEGGGYKLNFRLQPTHHPTRKKT</sequence>
<reference evidence="1 2" key="1">
    <citation type="submission" date="2017-09" db="EMBL/GenBank/DDBJ databases">
        <title>Depth-based differentiation of microbial function through sediment-hosted aquifers and enrichment of novel symbionts in the deep terrestrial subsurface.</title>
        <authorList>
            <person name="Probst A.J."/>
            <person name="Ladd B."/>
            <person name="Jarett J.K."/>
            <person name="Geller-Mcgrath D.E."/>
            <person name="Sieber C.M."/>
            <person name="Emerson J.B."/>
            <person name="Anantharaman K."/>
            <person name="Thomas B.C."/>
            <person name="Malmstrom R."/>
            <person name="Stieglmeier M."/>
            <person name="Klingl A."/>
            <person name="Woyke T."/>
            <person name="Ryan C.M."/>
            <person name="Banfield J.F."/>
        </authorList>
    </citation>
    <scope>NUCLEOTIDE SEQUENCE [LARGE SCALE GENOMIC DNA]</scope>
    <source>
        <strain evidence="1">CG18_big_fil_WC_8_21_14_2_50_37_10</strain>
    </source>
</reference>